<gene>
    <name evidence="1" type="ORF">GCM10010492_26370</name>
</gene>
<organism evidence="1 2">
    <name type="scientific">Saccharothrix mutabilis subsp. mutabilis</name>
    <dbReference type="NCBI Taxonomy" id="66855"/>
    <lineage>
        <taxon>Bacteria</taxon>
        <taxon>Bacillati</taxon>
        <taxon>Actinomycetota</taxon>
        <taxon>Actinomycetes</taxon>
        <taxon>Pseudonocardiales</taxon>
        <taxon>Pseudonocardiaceae</taxon>
        <taxon>Saccharothrix</taxon>
    </lineage>
</organism>
<reference evidence="1 2" key="1">
    <citation type="journal article" date="2019" name="Int. J. Syst. Evol. Microbiol.">
        <title>The Global Catalogue of Microorganisms (GCM) 10K type strain sequencing project: providing services to taxonomists for standard genome sequencing and annotation.</title>
        <authorList>
            <consortium name="The Broad Institute Genomics Platform"/>
            <consortium name="The Broad Institute Genome Sequencing Center for Infectious Disease"/>
            <person name="Wu L."/>
            <person name="Ma J."/>
        </authorList>
    </citation>
    <scope>NUCLEOTIDE SEQUENCE [LARGE SCALE GENOMIC DNA]</scope>
    <source>
        <strain evidence="1 2">JCM 3380</strain>
    </source>
</reference>
<dbReference type="RefSeq" id="WP_343934028.1">
    <property type="nucleotide sequence ID" value="NZ_BAAABU010000004.1"/>
</dbReference>
<evidence type="ECO:0000313" key="1">
    <source>
        <dbReference type="EMBL" id="GAA0226825.1"/>
    </source>
</evidence>
<dbReference type="EMBL" id="BAAABU010000004">
    <property type="protein sequence ID" value="GAA0226825.1"/>
    <property type="molecule type" value="Genomic_DNA"/>
</dbReference>
<dbReference type="InterPro" id="IPR024524">
    <property type="entry name" value="DUF3800"/>
</dbReference>
<evidence type="ECO:0000313" key="2">
    <source>
        <dbReference type="Proteomes" id="UP001500416"/>
    </source>
</evidence>
<comment type="caution">
    <text evidence="1">The sequence shown here is derived from an EMBL/GenBank/DDBJ whole genome shotgun (WGS) entry which is preliminary data.</text>
</comment>
<evidence type="ECO:0008006" key="3">
    <source>
        <dbReference type="Google" id="ProtNLM"/>
    </source>
</evidence>
<sequence>MTVHAFVDESRRQDTYHLAAAVVHPRQLRQTRSQLRGLLFPGQRELHFKKETLPRKRLIVSTLCALGVEVGVYSASCRLGEERARQECLTRLARDLVGVGAMRLVLDSREGRDFRDRETIGRVLRKVGRDVPLTYEHVASQDEPLLWIADVAAWCHGAGQDWARRIEPVLGEVVGLDWP</sequence>
<dbReference type="Proteomes" id="UP001500416">
    <property type="component" value="Unassembled WGS sequence"/>
</dbReference>
<keyword evidence="2" id="KW-1185">Reference proteome</keyword>
<protein>
    <recommendedName>
        <fullName evidence="3">DUF3800 domain-containing protein</fullName>
    </recommendedName>
</protein>
<name>A0ABN0TPH3_9PSEU</name>
<proteinExistence type="predicted"/>
<accession>A0ABN0TPH3</accession>
<dbReference type="Pfam" id="PF12686">
    <property type="entry name" value="DUF3800"/>
    <property type="match status" value="1"/>
</dbReference>